<sequence length="250" mass="27270">MQRWQGKFAVVTGASSGIGAVTATKLLEKGLSVIALARREERLLENQKALPENLRDRYHPKKCDVTDEEAVKSTFAWIQERFGGADVLVNNAGIMNIGVGLSATENTDIVRNTIETNVMSVVYCVREAFNSMKERNVDGHIIIINSLLGHNIPVMGNHSMNIYPASKFAVTAMVETYRQEFANAGTKVKVTSISPGGVETELVPNMAAFRKAGVALLYPEDVTNAILYALSTPPHVQVHELMIRAMGAKA</sequence>
<reference evidence="4 5" key="1">
    <citation type="submission" date="2020-11" db="EMBL/GenBank/DDBJ databases">
        <authorList>
            <person name="Wallbank WR R."/>
            <person name="Pardo Diaz C."/>
            <person name="Kozak K."/>
            <person name="Martin S."/>
            <person name="Jiggins C."/>
            <person name="Moest M."/>
            <person name="Warren A I."/>
            <person name="Generalovic N T."/>
            <person name="Byers J.R.P. K."/>
            <person name="Montejo-Kovacevich G."/>
            <person name="Yen C E."/>
        </authorList>
    </citation>
    <scope>NUCLEOTIDE SEQUENCE [LARGE SCALE GENOMIC DNA]</scope>
</reference>
<organism evidence="4 5">
    <name type="scientific">Hermetia illucens</name>
    <name type="common">Black soldier fly</name>
    <dbReference type="NCBI Taxonomy" id="343691"/>
    <lineage>
        <taxon>Eukaryota</taxon>
        <taxon>Metazoa</taxon>
        <taxon>Ecdysozoa</taxon>
        <taxon>Arthropoda</taxon>
        <taxon>Hexapoda</taxon>
        <taxon>Insecta</taxon>
        <taxon>Pterygota</taxon>
        <taxon>Neoptera</taxon>
        <taxon>Endopterygota</taxon>
        <taxon>Diptera</taxon>
        <taxon>Brachycera</taxon>
        <taxon>Stratiomyomorpha</taxon>
        <taxon>Stratiomyidae</taxon>
        <taxon>Hermetiinae</taxon>
        <taxon>Hermetia</taxon>
    </lineage>
</organism>
<evidence type="ECO:0000256" key="2">
    <source>
        <dbReference type="ARBA" id="ARBA00023002"/>
    </source>
</evidence>
<name>A0A7R8UE03_HERIL</name>
<dbReference type="Proteomes" id="UP000594454">
    <property type="component" value="Chromosome 1"/>
</dbReference>
<evidence type="ECO:0000256" key="1">
    <source>
        <dbReference type="ARBA" id="ARBA00006484"/>
    </source>
</evidence>
<dbReference type="OMA" id="GHTICMG"/>
<comment type="similarity">
    <text evidence="1 3">Belongs to the short-chain dehydrogenases/reductases (SDR) family.</text>
</comment>
<proteinExistence type="inferred from homology"/>
<dbReference type="EMBL" id="LR899009">
    <property type="protein sequence ID" value="CAD7079052.1"/>
    <property type="molecule type" value="Genomic_DNA"/>
</dbReference>
<dbReference type="OrthoDB" id="1933717at2759"/>
<evidence type="ECO:0008006" key="6">
    <source>
        <dbReference type="Google" id="ProtNLM"/>
    </source>
</evidence>
<protein>
    <recommendedName>
        <fullName evidence="6">Farnesol dehydrogenase</fullName>
    </recommendedName>
</protein>
<dbReference type="Pfam" id="PF00106">
    <property type="entry name" value="adh_short"/>
    <property type="match status" value="1"/>
</dbReference>
<dbReference type="InterPro" id="IPR036291">
    <property type="entry name" value="NAD(P)-bd_dom_sf"/>
</dbReference>
<dbReference type="InParanoid" id="A0A7R8UE03"/>
<evidence type="ECO:0000313" key="5">
    <source>
        <dbReference type="Proteomes" id="UP000594454"/>
    </source>
</evidence>
<dbReference type="PRINTS" id="PR00080">
    <property type="entry name" value="SDRFAMILY"/>
</dbReference>
<dbReference type="PANTHER" id="PTHR43115">
    <property type="entry name" value="DEHYDROGENASE/REDUCTASE SDR FAMILY MEMBER 11"/>
    <property type="match status" value="1"/>
</dbReference>
<dbReference type="PRINTS" id="PR00081">
    <property type="entry name" value="GDHRDH"/>
</dbReference>
<evidence type="ECO:0000313" key="4">
    <source>
        <dbReference type="EMBL" id="CAD7079052.1"/>
    </source>
</evidence>
<dbReference type="FunCoup" id="A0A7R8UE03">
    <property type="interactions" value="96"/>
</dbReference>
<accession>A0A7R8UE03</accession>
<dbReference type="AlphaFoldDB" id="A0A7R8UE03"/>
<keyword evidence="5" id="KW-1185">Reference proteome</keyword>
<evidence type="ECO:0000256" key="3">
    <source>
        <dbReference type="RuleBase" id="RU000363"/>
    </source>
</evidence>
<dbReference type="PANTHER" id="PTHR43115:SF4">
    <property type="entry name" value="DEHYDROGENASE_REDUCTASE SDR FAMILY MEMBER 11"/>
    <property type="match status" value="1"/>
</dbReference>
<dbReference type="GO" id="GO:0016616">
    <property type="term" value="F:oxidoreductase activity, acting on the CH-OH group of donors, NAD or NADP as acceptor"/>
    <property type="evidence" value="ECO:0007669"/>
    <property type="project" value="UniProtKB-ARBA"/>
</dbReference>
<gene>
    <name evidence="4" type="ORF">HERILL_LOCUS2286</name>
</gene>
<keyword evidence="2" id="KW-0560">Oxidoreductase</keyword>
<dbReference type="Gene3D" id="3.40.50.720">
    <property type="entry name" value="NAD(P)-binding Rossmann-like Domain"/>
    <property type="match status" value="1"/>
</dbReference>
<dbReference type="FunFam" id="3.40.50.720:FF:000047">
    <property type="entry name" value="NADP-dependent L-serine/L-allo-threonine dehydrogenase"/>
    <property type="match status" value="1"/>
</dbReference>
<dbReference type="SUPFAM" id="SSF51735">
    <property type="entry name" value="NAD(P)-binding Rossmann-fold domains"/>
    <property type="match status" value="1"/>
</dbReference>
<dbReference type="InterPro" id="IPR002347">
    <property type="entry name" value="SDR_fam"/>
</dbReference>